<dbReference type="InterPro" id="IPR047664">
    <property type="entry name" value="SWEET"/>
</dbReference>
<reference evidence="4" key="1">
    <citation type="submission" date="2021-09" db="EMBL/GenBank/DDBJ databases">
        <authorList>
            <consortium name="AG Swart"/>
            <person name="Singh M."/>
            <person name="Singh A."/>
            <person name="Seah K."/>
            <person name="Emmerich C."/>
        </authorList>
    </citation>
    <scope>NUCLEOTIDE SEQUENCE</scope>
    <source>
        <strain evidence="4">ATCC30299</strain>
    </source>
</reference>
<keyword evidence="5" id="KW-1185">Reference proteome</keyword>
<feature type="transmembrane region" description="Helical" evidence="3">
    <location>
        <begin position="6"/>
        <end position="24"/>
    </location>
</feature>
<evidence type="ECO:0000256" key="1">
    <source>
        <dbReference type="ARBA" id="ARBA00004651"/>
    </source>
</evidence>
<dbReference type="Proteomes" id="UP001162131">
    <property type="component" value="Unassembled WGS sequence"/>
</dbReference>
<accession>A0AAU9IW31</accession>
<evidence type="ECO:0000256" key="3">
    <source>
        <dbReference type="SAM" id="Phobius"/>
    </source>
</evidence>
<evidence type="ECO:0000256" key="2">
    <source>
        <dbReference type="ARBA" id="ARBA00022475"/>
    </source>
</evidence>
<sequence>MDTLYLTYLGIFLSFILCVSPFPNMIRRAKDNEMHYVPIHFLWVNHSTRMTWLCYGILKEIVPFITNCVMTGLASILMLILYYFFTRSFAKFIALYVLFLTGLFGLSFWILPVDWVGNLAATLGTLTYISTARNLRTALVTLNLKLIDLPITCVALCNSLAWASYGLVIMDFPLIIGCSIGVIVSITLLVSYAWIRCSRLKKNND</sequence>
<evidence type="ECO:0000313" key="5">
    <source>
        <dbReference type="Proteomes" id="UP001162131"/>
    </source>
</evidence>
<proteinExistence type="predicted"/>
<dbReference type="PANTHER" id="PTHR10791">
    <property type="entry name" value="RAG1-ACTIVATING PROTEIN 1"/>
    <property type="match status" value="1"/>
</dbReference>
<dbReference type="EMBL" id="CAJZBQ010000018">
    <property type="protein sequence ID" value="CAG9317293.1"/>
    <property type="molecule type" value="Genomic_DNA"/>
</dbReference>
<comment type="caution">
    <text evidence="4">The sequence shown here is derived from an EMBL/GenBank/DDBJ whole genome shotgun (WGS) entry which is preliminary data.</text>
</comment>
<protein>
    <submittedName>
        <fullName evidence="4">Uncharacterized protein</fullName>
    </submittedName>
</protein>
<dbReference type="Gene3D" id="1.20.1280.290">
    <property type="match status" value="2"/>
</dbReference>
<feature type="transmembrane region" description="Helical" evidence="3">
    <location>
        <begin position="174"/>
        <end position="195"/>
    </location>
</feature>
<dbReference type="PANTHER" id="PTHR10791:SF30">
    <property type="entry name" value="SUGAR TRANSPORTER SWEET1"/>
    <property type="match status" value="1"/>
</dbReference>
<dbReference type="GO" id="GO:0051119">
    <property type="term" value="F:sugar transmembrane transporter activity"/>
    <property type="evidence" value="ECO:0007669"/>
    <property type="project" value="InterPro"/>
</dbReference>
<comment type="subcellular location">
    <subcellularLocation>
        <location evidence="1">Cell membrane</location>
        <topology evidence="1">Multi-pass membrane protein</topology>
    </subcellularLocation>
</comment>
<keyword evidence="3" id="KW-0472">Membrane</keyword>
<keyword evidence="3" id="KW-1133">Transmembrane helix</keyword>
<dbReference type="AlphaFoldDB" id="A0AAU9IW31"/>
<keyword evidence="2" id="KW-1003">Cell membrane</keyword>
<gene>
    <name evidence="4" type="ORF">BSTOLATCC_MIC18545</name>
</gene>
<evidence type="ECO:0000313" key="4">
    <source>
        <dbReference type="EMBL" id="CAG9317293.1"/>
    </source>
</evidence>
<dbReference type="GO" id="GO:0005886">
    <property type="term" value="C:plasma membrane"/>
    <property type="evidence" value="ECO:0007669"/>
    <property type="project" value="UniProtKB-SubCell"/>
</dbReference>
<feature type="transmembrane region" description="Helical" evidence="3">
    <location>
        <begin position="92"/>
        <end position="110"/>
    </location>
</feature>
<feature type="transmembrane region" description="Helical" evidence="3">
    <location>
        <begin position="64"/>
        <end position="85"/>
    </location>
</feature>
<keyword evidence="3" id="KW-0812">Transmembrane</keyword>
<name>A0AAU9IW31_9CILI</name>
<organism evidence="4 5">
    <name type="scientific">Blepharisma stoltei</name>
    <dbReference type="NCBI Taxonomy" id="1481888"/>
    <lineage>
        <taxon>Eukaryota</taxon>
        <taxon>Sar</taxon>
        <taxon>Alveolata</taxon>
        <taxon>Ciliophora</taxon>
        <taxon>Postciliodesmatophora</taxon>
        <taxon>Heterotrichea</taxon>
        <taxon>Heterotrichida</taxon>
        <taxon>Blepharismidae</taxon>
        <taxon>Blepharisma</taxon>
    </lineage>
</organism>